<dbReference type="PANTHER" id="PTHR43616:SF3">
    <property type="entry name" value="HYDROXYCARBOXYLATE DEHYDROGENASE A"/>
    <property type="match status" value="1"/>
</dbReference>
<dbReference type="Gene3D" id="1.20.1090.10">
    <property type="entry name" value="Dehydroquinate synthase-like - alpha domain"/>
    <property type="match status" value="1"/>
</dbReference>
<keyword evidence="7" id="KW-1185">Reference proteome</keyword>
<protein>
    <submittedName>
        <fullName evidence="6">Glycerol dehydrogenase</fullName>
    </submittedName>
</protein>
<feature type="binding site" evidence="4">
    <location>
        <position position="127"/>
    </location>
    <ligand>
        <name>NAD(+)</name>
        <dbReference type="ChEBI" id="CHEBI:57540"/>
    </ligand>
</feature>
<dbReference type="Proteomes" id="UP000543419">
    <property type="component" value="Unassembled WGS sequence"/>
</dbReference>
<evidence type="ECO:0000256" key="4">
    <source>
        <dbReference type="PIRSR" id="PIRSR000112-3"/>
    </source>
</evidence>
<comment type="cofactor">
    <cofactor evidence="3">
        <name>Zn(2+)</name>
        <dbReference type="ChEBI" id="CHEBI:29105"/>
    </cofactor>
    <text evidence="3">Binds 1 zinc ion per subunit.</text>
</comment>
<dbReference type="RefSeq" id="WP_169241335.1">
    <property type="nucleotide sequence ID" value="NZ_JAAIIG010000007.1"/>
</dbReference>
<comment type="caution">
    <text evidence="6">The sequence shown here is derived from an EMBL/GenBank/DDBJ whole genome shotgun (WGS) entry which is preliminary data.</text>
</comment>
<dbReference type="PIRSF" id="PIRSF000112">
    <property type="entry name" value="Glycerol_dehydrogenase"/>
    <property type="match status" value="1"/>
</dbReference>
<feature type="binding site" evidence="3">
    <location>
        <position position="256"/>
    </location>
    <ligand>
        <name>glycerol</name>
        <dbReference type="ChEBI" id="CHEBI:17754"/>
    </ligand>
</feature>
<dbReference type="SUPFAM" id="SSF56796">
    <property type="entry name" value="Dehydroquinate synthase-like"/>
    <property type="match status" value="1"/>
</dbReference>
<reference evidence="6 7" key="1">
    <citation type="submission" date="2020-02" db="EMBL/GenBank/DDBJ databases">
        <title>Characterization of phylogenetic diversity of novel bifidobacterial species isolated in Czech ZOOs.</title>
        <authorList>
            <person name="Lugli G.A."/>
            <person name="Vera N.B."/>
            <person name="Ventura M."/>
        </authorList>
    </citation>
    <scope>NUCLEOTIDE SEQUENCE [LARGE SCALE GENOMIC DNA]</scope>
    <source>
        <strain evidence="6 7">DSM 109959</strain>
    </source>
</reference>
<dbReference type="AlphaFoldDB" id="A0A7Y0EYE1"/>
<evidence type="ECO:0000256" key="3">
    <source>
        <dbReference type="PIRSR" id="PIRSR000112-1"/>
    </source>
</evidence>
<proteinExistence type="predicted"/>
<feature type="domain" description="Alcohol dehydrogenase iron-type/glycerol dehydrogenase GldA" evidence="5">
    <location>
        <begin position="15"/>
        <end position="149"/>
    </location>
</feature>
<sequence length="368" mass="40077">MSDIRMPHAYENSVSIEDAGPLLSKLGRSAFVVAGRRAFAAAGQALSKALDGQGIDYVVHYLEGEPTVSRADAFAAVAAGRDLVIALGGGKVMDLAKAVSRRTGARLVTVPTIAATCAAWTSVYLLYTEDHKVDRHEWIDGVPELVLVDKSVILAAPERYLFSGVGDALAKWYEECHAEDDSTIDLLYRLRTRIGSLTRDTLEHEFLDRYDPTAPHDIVSELKSDAVDSIMLLAGLPVGFRPHAPRKAVPRLELAHAFYNSWTWVPTAIRPLHGELVSFGVAVQLAQQGADEATLTQYLQRIHRIGLPVTLAQTGIKRDEQIHALATYVVEGIPGYSGPYRQLTVAGYELALREADRIGRSVVAADAQ</sequence>
<gene>
    <name evidence="6" type="ORF">G1C97_1604</name>
</gene>
<keyword evidence="2" id="KW-0560">Oxidoreductase</keyword>
<feature type="binding site" evidence="3">
    <location>
        <position position="167"/>
    </location>
    <ligand>
        <name>glycerol</name>
        <dbReference type="ChEBI" id="CHEBI:17754"/>
    </ligand>
</feature>
<evidence type="ECO:0000256" key="1">
    <source>
        <dbReference type="ARBA" id="ARBA00022723"/>
    </source>
</evidence>
<dbReference type="InterPro" id="IPR016205">
    <property type="entry name" value="Glycerol_DH"/>
</dbReference>
<dbReference type="EMBL" id="JAAIIG010000007">
    <property type="protein sequence ID" value="NMM98652.1"/>
    <property type="molecule type" value="Genomic_DNA"/>
</dbReference>
<dbReference type="InterPro" id="IPR001670">
    <property type="entry name" value="ADH_Fe/GldA"/>
</dbReference>
<accession>A0A7Y0EYE1</accession>
<keyword evidence="4" id="KW-0520">NAD</keyword>
<organism evidence="6 7">
    <name type="scientific">Bifidobacterium olomucense</name>
    <dbReference type="NCBI Taxonomy" id="2675324"/>
    <lineage>
        <taxon>Bacteria</taxon>
        <taxon>Bacillati</taxon>
        <taxon>Actinomycetota</taxon>
        <taxon>Actinomycetes</taxon>
        <taxon>Bifidobacteriales</taxon>
        <taxon>Bifidobacteriaceae</taxon>
        <taxon>Bifidobacterium</taxon>
    </lineage>
</organism>
<keyword evidence="3" id="KW-0862">Zinc</keyword>
<evidence type="ECO:0000259" key="5">
    <source>
        <dbReference type="Pfam" id="PF00465"/>
    </source>
</evidence>
<evidence type="ECO:0000313" key="7">
    <source>
        <dbReference type="Proteomes" id="UP000543419"/>
    </source>
</evidence>
<dbReference type="PANTHER" id="PTHR43616">
    <property type="entry name" value="GLYCEROL DEHYDROGENASE"/>
    <property type="match status" value="1"/>
</dbReference>
<dbReference type="Pfam" id="PF00465">
    <property type="entry name" value="Fe-ADH"/>
    <property type="match status" value="1"/>
</dbReference>
<evidence type="ECO:0000256" key="2">
    <source>
        <dbReference type="ARBA" id="ARBA00023002"/>
    </source>
</evidence>
<feature type="binding site" evidence="4">
    <location>
        <position position="121"/>
    </location>
    <ligand>
        <name>NAD(+)</name>
        <dbReference type="ChEBI" id="CHEBI:57540"/>
    </ligand>
</feature>
<keyword evidence="1 3" id="KW-0479">Metal-binding</keyword>
<dbReference type="GO" id="GO:0046872">
    <property type="term" value="F:metal ion binding"/>
    <property type="evidence" value="ECO:0007669"/>
    <property type="project" value="UniProtKB-KW"/>
</dbReference>
<evidence type="ECO:0000313" key="6">
    <source>
        <dbReference type="EMBL" id="NMM98652.1"/>
    </source>
</evidence>
<name>A0A7Y0EYE1_9BIFI</name>
<dbReference type="GO" id="GO:0016614">
    <property type="term" value="F:oxidoreductase activity, acting on CH-OH group of donors"/>
    <property type="evidence" value="ECO:0007669"/>
    <property type="project" value="InterPro"/>
</dbReference>
<dbReference type="Gene3D" id="3.40.50.1970">
    <property type="match status" value="1"/>
</dbReference>
<feature type="binding site" evidence="3">
    <location>
        <position position="273"/>
    </location>
    <ligand>
        <name>glycerol</name>
        <dbReference type="ChEBI" id="CHEBI:17754"/>
    </ligand>
</feature>
<feature type="binding site" evidence="4">
    <location>
        <begin position="90"/>
        <end position="94"/>
    </location>
    <ligand>
        <name>NAD(+)</name>
        <dbReference type="ChEBI" id="CHEBI:57540"/>
    </ligand>
</feature>